<dbReference type="SUPFAM" id="SSF69754">
    <property type="entry name" value="Ribosome binding protein Y (YfiA homologue)"/>
    <property type="match status" value="1"/>
</dbReference>
<dbReference type="CDD" id="cd00552">
    <property type="entry name" value="RaiA"/>
    <property type="match status" value="1"/>
</dbReference>
<evidence type="ECO:0000256" key="5">
    <source>
        <dbReference type="ARBA" id="ARBA00041319"/>
    </source>
</evidence>
<dbReference type="PANTHER" id="PTHR33231:SF1">
    <property type="entry name" value="30S RIBOSOMAL PROTEIN"/>
    <property type="match status" value="1"/>
</dbReference>
<sequence length="110" mass="12270">MSLSIIGHNLEVTPALRDYVANKLGRINRHFDSIISTHVILFKKPVQHTAEVTLRVAGKDLHCSVTADSMYAAIDLLADKLHRQVVKTKAKAYRHPHTALKRLDQPAVAL</sequence>
<dbReference type="NCBIfam" id="TIGR00741">
    <property type="entry name" value="yfiA"/>
    <property type="match status" value="1"/>
</dbReference>
<accession>A0A9D2U9K1</accession>
<organism evidence="6 7">
    <name type="scientific">Candidatus Paenalcaligenes intestinipullorum</name>
    <dbReference type="NCBI Taxonomy" id="2838718"/>
    <lineage>
        <taxon>Bacteria</taxon>
        <taxon>Pseudomonadati</taxon>
        <taxon>Pseudomonadota</taxon>
        <taxon>Betaproteobacteria</taxon>
        <taxon>Burkholderiales</taxon>
        <taxon>Alcaligenaceae</taxon>
        <taxon>Paenalcaligenes</taxon>
    </lineage>
</organism>
<dbReference type="Gene3D" id="3.30.160.100">
    <property type="entry name" value="Ribosome hibernation promotion factor-like"/>
    <property type="match status" value="1"/>
</dbReference>
<evidence type="ECO:0000256" key="3">
    <source>
        <dbReference type="ARBA" id="ARBA00038695"/>
    </source>
</evidence>
<dbReference type="InterPro" id="IPR036567">
    <property type="entry name" value="RHF-like"/>
</dbReference>
<dbReference type="GO" id="GO:0045900">
    <property type="term" value="P:negative regulation of translational elongation"/>
    <property type="evidence" value="ECO:0007669"/>
    <property type="project" value="TreeGrafter"/>
</dbReference>
<comment type="subunit">
    <text evidence="3">Associates exclusively with 100S ribosomes, which are dimers of 70S ribosomes.</text>
</comment>
<gene>
    <name evidence="6" type="primary">raiA</name>
    <name evidence="6" type="ORF">H9906_08210</name>
</gene>
<dbReference type="InterPro" id="IPR003489">
    <property type="entry name" value="RHF/RaiA"/>
</dbReference>
<evidence type="ECO:0000256" key="4">
    <source>
        <dbReference type="ARBA" id="ARBA00041148"/>
    </source>
</evidence>
<dbReference type="FunFam" id="3.30.160.100:FF:000001">
    <property type="entry name" value="Ribosome hibernation promoting factor"/>
    <property type="match status" value="1"/>
</dbReference>
<reference evidence="6" key="1">
    <citation type="journal article" date="2021" name="PeerJ">
        <title>Extensive microbial diversity within the chicken gut microbiome revealed by metagenomics and culture.</title>
        <authorList>
            <person name="Gilroy R."/>
            <person name="Ravi A."/>
            <person name="Getino M."/>
            <person name="Pursley I."/>
            <person name="Horton D.L."/>
            <person name="Alikhan N.F."/>
            <person name="Baker D."/>
            <person name="Gharbi K."/>
            <person name="Hall N."/>
            <person name="Watson M."/>
            <person name="Adriaenssens E.M."/>
            <person name="Foster-Nyarko E."/>
            <person name="Jarju S."/>
            <person name="Secka A."/>
            <person name="Antonio M."/>
            <person name="Oren A."/>
            <person name="Chaudhuri R.R."/>
            <person name="La Ragione R."/>
            <person name="Hildebrand F."/>
            <person name="Pallen M.J."/>
        </authorList>
    </citation>
    <scope>NUCLEOTIDE SEQUENCE</scope>
    <source>
        <strain evidence="6">9264</strain>
    </source>
</reference>
<dbReference type="Pfam" id="PF02482">
    <property type="entry name" value="Ribosomal_S30AE"/>
    <property type="match status" value="1"/>
</dbReference>
<protein>
    <recommendedName>
        <fullName evidence="4">Ribosome hibernation promoting factor</fullName>
    </recommendedName>
    <alternativeName>
        <fullName evidence="5">Hibernation factor HPF</fullName>
    </alternativeName>
</protein>
<name>A0A9D2U9K1_9BURK</name>
<comment type="caution">
    <text evidence="6">The sequence shown here is derived from an EMBL/GenBank/DDBJ whole genome shotgun (WGS) entry which is preliminary data.</text>
</comment>
<dbReference type="AlphaFoldDB" id="A0A9D2U9K1"/>
<keyword evidence="1" id="KW-0810">Translation regulation</keyword>
<evidence type="ECO:0000313" key="7">
    <source>
        <dbReference type="Proteomes" id="UP000823889"/>
    </source>
</evidence>
<dbReference type="PANTHER" id="PTHR33231">
    <property type="entry name" value="30S RIBOSOMAL PROTEIN"/>
    <property type="match status" value="1"/>
</dbReference>
<evidence type="ECO:0000313" key="6">
    <source>
        <dbReference type="EMBL" id="HJD44989.1"/>
    </source>
</evidence>
<proteinExistence type="inferred from homology"/>
<dbReference type="Proteomes" id="UP000823889">
    <property type="component" value="Unassembled WGS sequence"/>
</dbReference>
<dbReference type="GO" id="GO:0022627">
    <property type="term" value="C:cytosolic small ribosomal subunit"/>
    <property type="evidence" value="ECO:0007669"/>
    <property type="project" value="TreeGrafter"/>
</dbReference>
<comment type="similarity">
    <text evidence="2">Belongs to the HPF/YfiA ribosome-associated protein family. Short HPF subfamily.</text>
</comment>
<evidence type="ECO:0000256" key="2">
    <source>
        <dbReference type="ARBA" id="ARBA00038434"/>
    </source>
</evidence>
<dbReference type="EMBL" id="DWUQ01000170">
    <property type="protein sequence ID" value="HJD44989.1"/>
    <property type="molecule type" value="Genomic_DNA"/>
</dbReference>
<dbReference type="GO" id="GO:0043024">
    <property type="term" value="F:ribosomal small subunit binding"/>
    <property type="evidence" value="ECO:0007669"/>
    <property type="project" value="TreeGrafter"/>
</dbReference>
<dbReference type="InterPro" id="IPR050574">
    <property type="entry name" value="HPF/YfiA_ribosome-assoc"/>
</dbReference>
<reference evidence="6" key="2">
    <citation type="submission" date="2021-04" db="EMBL/GenBank/DDBJ databases">
        <authorList>
            <person name="Gilroy R."/>
        </authorList>
    </citation>
    <scope>NUCLEOTIDE SEQUENCE</scope>
    <source>
        <strain evidence="6">9264</strain>
    </source>
</reference>
<evidence type="ECO:0000256" key="1">
    <source>
        <dbReference type="ARBA" id="ARBA00022845"/>
    </source>
</evidence>